<dbReference type="AlphaFoldDB" id="A0A1G8F5P0"/>
<dbReference type="Proteomes" id="UP000217076">
    <property type="component" value="Unassembled WGS sequence"/>
</dbReference>
<sequence>MNRTFLLVVIVALAVVAAVAGYLYYQERQSGVDIKIDGSGVTIDSN</sequence>
<keyword evidence="1" id="KW-0812">Transmembrane</keyword>
<dbReference type="STRING" id="83401.SAMN05421742_11236"/>
<evidence type="ECO:0000313" key="3">
    <source>
        <dbReference type="Proteomes" id="UP000217076"/>
    </source>
</evidence>
<evidence type="ECO:0000313" key="2">
    <source>
        <dbReference type="EMBL" id="SDH77438.1"/>
    </source>
</evidence>
<protein>
    <submittedName>
        <fullName evidence="2">Uncharacterized protein</fullName>
    </submittedName>
</protein>
<gene>
    <name evidence="2" type="ORF">SAMN05421742_11236</name>
</gene>
<keyword evidence="1" id="KW-0472">Membrane</keyword>
<dbReference type="EMBL" id="FNCV01000012">
    <property type="protein sequence ID" value="SDH77438.1"/>
    <property type="molecule type" value="Genomic_DNA"/>
</dbReference>
<name>A0A1G8F5P0_9PROT</name>
<feature type="transmembrane region" description="Helical" evidence="1">
    <location>
        <begin position="6"/>
        <end position="25"/>
    </location>
</feature>
<evidence type="ECO:0000256" key="1">
    <source>
        <dbReference type="SAM" id="Phobius"/>
    </source>
</evidence>
<organism evidence="2 3">
    <name type="scientific">Roseospirillum parvum</name>
    <dbReference type="NCBI Taxonomy" id="83401"/>
    <lineage>
        <taxon>Bacteria</taxon>
        <taxon>Pseudomonadati</taxon>
        <taxon>Pseudomonadota</taxon>
        <taxon>Alphaproteobacteria</taxon>
        <taxon>Rhodospirillales</taxon>
        <taxon>Rhodospirillaceae</taxon>
        <taxon>Roseospirillum</taxon>
    </lineage>
</organism>
<proteinExistence type="predicted"/>
<reference evidence="3" key="1">
    <citation type="submission" date="2016-10" db="EMBL/GenBank/DDBJ databases">
        <authorList>
            <person name="Varghese N."/>
            <person name="Submissions S."/>
        </authorList>
    </citation>
    <scope>NUCLEOTIDE SEQUENCE [LARGE SCALE GENOMIC DNA]</scope>
    <source>
        <strain evidence="3">930I</strain>
    </source>
</reference>
<accession>A0A1G8F5P0</accession>
<keyword evidence="3" id="KW-1185">Reference proteome</keyword>
<keyword evidence="1" id="KW-1133">Transmembrane helix</keyword>